<keyword evidence="7" id="KW-0915">Sodium</keyword>
<keyword evidence="10" id="KW-0739">Sodium transport</keyword>
<evidence type="ECO:0000256" key="9">
    <source>
        <dbReference type="ARBA" id="ARBA00023136"/>
    </source>
</evidence>
<evidence type="ECO:0000256" key="3">
    <source>
        <dbReference type="ARBA" id="ARBA00022448"/>
    </source>
</evidence>
<evidence type="ECO:0000256" key="2">
    <source>
        <dbReference type="ARBA" id="ARBA00006434"/>
    </source>
</evidence>
<reference evidence="14" key="1">
    <citation type="journal article" date="2023" name="G3 (Bethesda)">
        <title>A reference genome for the long-term kleptoplast-retaining sea slug Elysia crispata morphotype clarki.</title>
        <authorList>
            <person name="Eastman K.E."/>
            <person name="Pendleton A.L."/>
            <person name="Shaikh M.A."/>
            <person name="Suttiyut T."/>
            <person name="Ogas R."/>
            <person name="Tomko P."/>
            <person name="Gavelis G."/>
            <person name="Widhalm J.R."/>
            <person name="Wisecaver J.H."/>
        </authorList>
    </citation>
    <scope>NUCLEOTIDE SEQUENCE</scope>
    <source>
        <strain evidence="14">ECLA1</strain>
    </source>
</reference>
<keyword evidence="6 12" id="KW-1133">Transmembrane helix</keyword>
<dbReference type="InterPro" id="IPR051163">
    <property type="entry name" value="Sodium:Solute_Symporter_SSF"/>
</dbReference>
<dbReference type="PROSITE" id="PS50283">
    <property type="entry name" value="NA_SOLUT_SYMP_3"/>
    <property type="match status" value="1"/>
</dbReference>
<comment type="caution">
    <text evidence="14">The sequence shown here is derived from an EMBL/GenBank/DDBJ whole genome shotgun (WGS) entry which is preliminary data.</text>
</comment>
<evidence type="ECO:0000256" key="1">
    <source>
        <dbReference type="ARBA" id="ARBA00004651"/>
    </source>
</evidence>
<gene>
    <name evidence="14" type="ORF">RRG08_022430</name>
</gene>
<dbReference type="PANTHER" id="PTHR42985:SF2">
    <property type="entry name" value="SODIUM-DEPENDENT MULTIVITAMIN TRANSPORTER"/>
    <property type="match status" value="1"/>
</dbReference>
<name>A0AAE1D863_9GAST</name>
<keyword evidence="3" id="KW-0813">Transport</keyword>
<feature type="transmembrane region" description="Helical" evidence="12">
    <location>
        <begin position="145"/>
        <end position="172"/>
    </location>
</feature>
<keyword evidence="15" id="KW-1185">Reference proteome</keyword>
<dbReference type="GO" id="GO:0015293">
    <property type="term" value="F:symporter activity"/>
    <property type="evidence" value="ECO:0007669"/>
    <property type="project" value="TreeGrafter"/>
</dbReference>
<evidence type="ECO:0000256" key="4">
    <source>
        <dbReference type="ARBA" id="ARBA00022475"/>
    </source>
</evidence>
<evidence type="ECO:0000256" key="6">
    <source>
        <dbReference type="ARBA" id="ARBA00022989"/>
    </source>
</evidence>
<dbReference type="AlphaFoldDB" id="A0AAE1D863"/>
<evidence type="ECO:0000313" key="15">
    <source>
        <dbReference type="Proteomes" id="UP001283361"/>
    </source>
</evidence>
<evidence type="ECO:0000256" key="5">
    <source>
        <dbReference type="ARBA" id="ARBA00022692"/>
    </source>
</evidence>
<feature type="signal peptide" evidence="13">
    <location>
        <begin position="1"/>
        <end position="23"/>
    </location>
</feature>
<dbReference type="EMBL" id="JAWDGP010004927">
    <property type="protein sequence ID" value="KAK3761024.1"/>
    <property type="molecule type" value="Genomic_DNA"/>
</dbReference>
<dbReference type="GO" id="GO:0005886">
    <property type="term" value="C:plasma membrane"/>
    <property type="evidence" value="ECO:0007669"/>
    <property type="project" value="UniProtKB-SubCell"/>
</dbReference>
<feature type="transmembrane region" description="Helical" evidence="12">
    <location>
        <begin position="58"/>
        <end position="76"/>
    </location>
</feature>
<dbReference type="Proteomes" id="UP001283361">
    <property type="component" value="Unassembled WGS sequence"/>
</dbReference>
<dbReference type="InterPro" id="IPR038377">
    <property type="entry name" value="Na/Glc_symporter_sf"/>
</dbReference>
<evidence type="ECO:0000313" key="14">
    <source>
        <dbReference type="EMBL" id="KAK3761024.1"/>
    </source>
</evidence>
<feature type="chain" id="PRO_5042182454" evidence="13">
    <location>
        <begin position="24"/>
        <end position="356"/>
    </location>
</feature>
<comment type="subcellular location">
    <subcellularLocation>
        <location evidence="1">Cell membrane</location>
        <topology evidence="1">Multi-pass membrane protein</topology>
    </subcellularLocation>
</comment>
<accession>A0AAE1D863</accession>
<feature type="transmembrane region" description="Helical" evidence="12">
    <location>
        <begin position="292"/>
        <end position="315"/>
    </location>
</feature>
<proteinExistence type="inferred from homology"/>
<dbReference type="GO" id="GO:0006814">
    <property type="term" value="P:sodium ion transport"/>
    <property type="evidence" value="ECO:0007669"/>
    <property type="project" value="UniProtKB-KW"/>
</dbReference>
<keyword evidence="4" id="KW-1003">Cell membrane</keyword>
<evidence type="ECO:0000256" key="11">
    <source>
        <dbReference type="RuleBase" id="RU362091"/>
    </source>
</evidence>
<evidence type="ECO:0000256" key="13">
    <source>
        <dbReference type="SAM" id="SignalP"/>
    </source>
</evidence>
<organism evidence="14 15">
    <name type="scientific">Elysia crispata</name>
    <name type="common">lettuce slug</name>
    <dbReference type="NCBI Taxonomy" id="231223"/>
    <lineage>
        <taxon>Eukaryota</taxon>
        <taxon>Metazoa</taxon>
        <taxon>Spiralia</taxon>
        <taxon>Lophotrochozoa</taxon>
        <taxon>Mollusca</taxon>
        <taxon>Gastropoda</taxon>
        <taxon>Heterobranchia</taxon>
        <taxon>Euthyneura</taxon>
        <taxon>Panpulmonata</taxon>
        <taxon>Sacoglossa</taxon>
        <taxon>Placobranchoidea</taxon>
        <taxon>Plakobranchidae</taxon>
        <taxon>Elysia</taxon>
    </lineage>
</organism>
<keyword evidence="8" id="KW-0406">Ion transport</keyword>
<feature type="transmembrane region" description="Helical" evidence="12">
    <location>
        <begin position="266"/>
        <end position="286"/>
    </location>
</feature>
<evidence type="ECO:0000256" key="7">
    <source>
        <dbReference type="ARBA" id="ARBA00023053"/>
    </source>
</evidence>
<comment type="similarity">
    <text evidence="2 11">Belongs to the sodium:solute symporter (SSF) (TC 2.A.21) family.</text>
</comment>
<feature type="transmembrane region" description="Helical" evidence="12">
    <location>
        <begin position="30"/>
        <end position="46"/>
    </location>
</feature>
<keyword evidence="9 12" id="KW-0472">Membrane</keyword>
<sequence>MGVSTNLAYMMVALLSPALAVEAAVGVPPWMSICLVGSIGTVYTTLGGMESLIWTDVFQSAIIFTGIFTVLVKGIIDVGGEDKVWQIGTNRGRLQFDEFSLDPRVRHTVWNQRFGAVFYWLAIHFSQSSVQRAMSTRAIGEANKVYIITIPLVAFYGVTMCATGLLILVYFFSLGCDSLAAGLIQNKNQVVPYWVLHALRFLPDLPGLYISTIFSGALSTLSSGINSLSANTVEDFLAWAAAGQVRVRGLAYLAKEFQGPITQITYTLISASSGPTSGLFLLIGVFPQANSLGAFLGLLAGSVVSVWQVIGSFLFGYRALTLPLGPTHLCPTENSTTDNTTMTGYDFTSGSADLYT</sequence>
<keyword evidence="13" id="KW-0732">Signal</keyword>
<dbReference type="InterPro" id="IPR001734">
    <property type="entry name" value="Na/solute_symporter"/>
</dbReference>
<dbReference type="PANTHER" id="PTHR42985">
    <property type="entry name" value="SODIUM-COUPLED MONOCARBOXYLATE TRANSPORTER"/>
    <property type="match status" value="1"/>
</dbReference>
<protein>
    <submittedName>
        <fullName evidence="14">Uncharacterized protein</fullName>
    </submittedName>
</protein>
<evidence type="ECO:0000256" key="10">
    <source>
        <dbReference type="ARBA" id="ARBA00023201"/>
    </source>
</evidence>
<dbReference type="Gene3D" id="1.20.1730.10">
    <property type="entry name" value="Sodium/glucose cotransporter"/>
    <property type="match status" value="1"/>
</dbReference>
<evidence type="ECO:0000256" key="12">
    <source>
        <dbReference type="SAM" id="Phobius"/>
    </source>
</evidence>
<dbReference type="Pfam" id="PF00474">
    <property type="entry name" value="SSF"/>
    <property type="match status" value="1"/>
</dbReference>
<evidence type="ECO:0000256" key="8">
    <source>
        <dbReference type="ARBA" id="ARBA00023065"/>
    </source>
</evidence>
<keyword evidence="5 12" id="KW-0812">Transmembrane</keyword>